<gene>
    <name evidence="1" type="ORF">NM208_g6456</name>
</gene>
<name>A0ACC1SCY0_9HYPO</name>
<keyword evidence="2" id="KW-1185">Reference proteome</keyword>
<sequence length="561" mass="62644">MATRSLKKADAILSLVVVDEMVDSDEGDAPIIHDISDQVCPTYLLFQWSSVLPDLLLTMEKGSKNVKGKGPGVTVDTRQSQASPGTVGGNTFSARFNKAIIELDNLRRDHEGIKEYEALYNEQATKTKSQLEAKIDQLEKAEVYLTHKYEQRCKVFGDAEKQLRDDRGELDKLRKTVKAAQEAAGSAEKNNRDLRSKVEERGDEANKLQQSLATLEEAHSFQALRLEKKLRELQTCRETLEQVRDDLGLLPLDQDATKRAFEKLANRFHELVWDYFDTSPPGNDEVVVLSVNSPALSRIPQGTSASQAARSIRCAFAEAVITQELVASIFCDLYMIEATAQLNLNGLALALEGLGRAHALQAAIIRCQLGLISEKSAKVKEIPTRAAVAVTQVLCPWICNTQQEERFEEELKKLFIEALKLWQDLQRTRQPARAVVDIVPDLWVPEEDCRSKYGDMTSSETEGQRTSPSLALDVPIAILFPQIYVGNDFEAGKGPLFHGFALFPAQQAVMAASMERAPSPYTRRRASDKRRTSDHKRRNTLLEQPARDGLLNGVSGDQHHY</sequence>
<proteinExistence type="predicted"/>
<dbReference type="EMBL" id="JANRMS010000599">
    <property type="protein sequence ID" value="KAJ3537100.1"/>
    <property type="molecule type" value="Genomic_DNA"/>
</dbReference>
<evidence type="ECO:0000313" key="1">
    <source>
        <dbReference type="EMBL" id="KAJ3537100.1"/>
    </source>
</evidence>
<evidence type="ECO:0000313" key="2">
    <source>
        <dbReference type="Proteomes" id="UP001148629"/>
    </source>
</evidence>
<accession>A0ACC1SCY0</accession>
<organism evidence="1 2">
    <name type="scientific">Fusarium decemcellulare</name>
    <dbReference type="NCBI Taxonomy" id="57161"/>
    <lineage>
        <taxon>Eukaryota</taxon>
        <taxon>Fungi</taxon>
        <taxon>Dikarya</taxon>
        <taxon>Ascomycota</taxon>
        <taxon>Pezizomycotina</taxon>
        <taxon>Sordariomycetes</taxon>
        <taxon>Hypocreomycetidae</taxon>
        <taxon>Hypocreales</taxon>
        <taxon>Nectriaceae</taxon>
        <taxon>Fusarium</taxon>
        <taxon>Fusarium decemcellulare species complex</taxon>
    </lineage>
</organism>
<protein>
    <submittedName>
        <fullName evidence="1">Uncharacterized protein</fullName>
    </submittedName>
</protein>
<dbReference type="Proteomes" id="UP001148629">
    <property type="component" value="Unassembled WGS sequence"/>
</dbReference>
<comment type="caution">
    <text evidence="1">The sequence shown here is derived from an EMBL/GenBank/DDBJ whole genome shotgun (WGS) entry which is preliminary data.</text>
</comment>
<reference evidence="1" key="1">
    <citation type="submission" date="2022-08" db="EMBL/GenBank/DDBJ databases">
        <title>Genome Sequence of Fusarium decemcellulare.</title>
        <authorList>
            <person name="Buettner E."/>
        </authorList>
    </citation>
    <scope>NUCLEOTIDE SEQUENCE</scope>
    <source>
        <strain evidence="1">Babe19</strain>
    </source>
</reference>